<sequence length="372" mass="43601">MGEIVKNQHYIPQNVLKHFADKGRVSEVLVEKNADPYQIPYRNSMSERFTYEHSQLATNAIENFFQKIEDDFGPAIVEVLRLLGQVDCGEGELSSVEEYIRSYLNAIIIYYYRSGALLYEFEHETASKENRISMMLNKLSNTNYINNLSETIRKYYDFAIIRSESGNFLISDQYISTAALRIKSRFSDISNRHLVLIEVLILVPLSNEYYAIFYHGHKPEYIRPQTINYLTDEQVLEINKVIINNSYKKCVGKEKATLQETLPYFEWRSPSAIYIGHNSGKVSGSTLKKEVFFYEKEKRAWELFTDPMHFRDFNNLGRNDYCGCGSNKKFKLCCFEYYVEVKRIWRTINDKNLVFKIGVHPRAQVEESIFSF</sequence>
<dbReference type="SUPFAM" id="SSF103642">
    <property type="entry name" value="Sec-C motif"/>
    <property type="match status" value="1"/>
</dbReference>
<organism evidence="1 2">
    <name type="scientific">Paenibacillus sonchi</name>
    <dbReference type="NCBI Taxonomy" id="373687"/>
    <lineage>
        <taxon>Bacteria</taxon>
        <taxon>Bacillati</taxon>
        <taxon>Bacillota</taxon>
        <taxon>Bacilli</taxon>
        <taxon>Bacillales</taxon>
        <taxon>Paenibacillaceae</taxon>
        <taxon>Paenibacillus</taxon>
        <taxon>Paenibacillus sonchi group</taxon>
    </lineage>
</organism>
<keyword evidence="2" id="KW-1185">Reference proteome</keyword>
<dbReference type="KEGG" id="pson:JI735_33160"/>
<evidence type="ECO:0000313" key="2">
    <source>
        <dbReference type="Proteomes" id="UP000595841"/>
    </source>
</evidence>
<dbReference type="Pfam" id="PF14022">
    <property type="entry name" value="DUF4238"/>
    <property type="match status" value="1"/>
</dbReference>
<dbReference type="EMBL" id="CP068595">
    <property type="protein sequence ID" value="QQZ61172.1"/>
    <property type="molecule type" value="Genomic_DNA"/>
</dbReference>
<name>A0A974PBY2_9BACL</name>
<evidence type="ECO:0000313" key="1">
    <source>
        <dbReference type="EMBL" id="QQZ61172.1"/>
    </source>
</evidence>
<reference evidence="1 2" key="1">
    <citation type="submission" date="2021-01" db="EMBL/GenBank/DDBJ databases">
        <title>Whole genome sequence of Paenibacillus sonchi LMG 24727 for comparative genomics.</title>
        <authorList>
            <person name="Lee G."/>
            <person name="Kim M.-J."/>
            <person name="Lim K."/>
            <person name="Shin J.-H."/>
        </authorList>
    </citation>
    <scope>NUCLEOTIDE SEQUENCE [LARGE SCALE GENOMIC DNA]</scope>
    <source>
        <strain evidence="1 2">LMG 24727</strain>
    </source>
</reference>
<protein>
    <submittedName>
        <fullName evidence="1">DUF4238 domain-containing protein</fullName>
    </submittedName>
</protein>
<dbReference type="RefSeq" id="WP_051051613.1">
    <property type="nucleotide sequence ID" value="NZ_CP068595.1"/>
</dbReference>
<proteinExistence type="predicted"/>
<dbReference type="Gene3D" id="3.10.450.50">
    <property type="match status" value="1"/>
</dbReference>
<gene>
    <name evidence="1" type="ORF">JI735_33160</name>
</gene>
<dbReference type="InterPro" id="IPR025332">
    <property type="entry name" value="DUF4238"/>
</dbReference>
<accession>A0A974PBY2</accession>
<dbReference type="AlphaFoldDB" id="A0A974PBY2"/>
<dbReference type="Proteomes" id="UP000595841">
    <property type="component" value="Chromosome"/>
</dbReference>